<proteinExistence type="predicted"/>
<organism evidence="1">
    <name type="scientific">Rhizophora mucronata</name>
    <name type="common">Asiatic mangrove</name>
    <dbReference type="NCBI Taxonomy" id="61149"/>
    <lineage>
        <taxon>Eukaryota</taxon>
        <taxon>Viridiplantae</taxon>
        <taxon>Streptophyta</taxon>
        <taxon>Embryophyta</taxon>
        <taxon>Tracheophyta</taxon>
        <taxon>Spermatophyta</taxon>
        <taxon>Magnoliopsida</taxon>
        <taxon>eudicotyledons</taxon>
        <taxon>Gunneridae</taxon>
        <taxon>Pentapetalae</taxon>
        <taxon>rosids</taxon>
        <taxon>fabids</taxon>
        <taxon>Malpighiales</taxon>
        <taxon>Rhizophoraceae</taxon>
        <taxon>Rhizophora</taxon>
    </lineage>
</organism>
<dbReference type="AlphaFoldDB" id="A0A2P2PF61"/>
<dbReference type="EMBL" id="GGEC01072890">
    <property type="protein sequence ID" value="MBX53374.1"/>
    <property type="molecule type" value="Transcribed_RNA"/>
</dbReference>
<reference evidence="1" key="1">
    <citation type="submission" date="2018-02" db="EMBL/GenBank/DDBJ databases">
        <title>Rhizophora mucronata_Transcriptome.</title>
        <authorList>
            <person name="Meera S.P."/>
            <person name="Sreeshan A."/>
            <person name="Augustine A."/>
        </authorList>
    </citation>
    <scope>NUCLEOTIDE SEQUENCE</scope>
    <source>
        <tissue evidence="1">Leaf</tissue>
    </source>
</reference>
<name>A0A2P2PF61_RHIMU</name>
<sequence length="53" mass="6228">MIDICFFLQCDMTSMNFSLELKSWISESKPEDMKFKNAFCCLTWGMPIQSCTF</sequence>
<evidence type="ECO:0000313" key="1">
    <source>
        <dbReference type="EMBL" id="MBX53374.1"/>
    </source>
</evidence>
<protein>
    <submittedName>
        <fullName evidence="1">Uncharacterized protein</fullName>
    </submittedName>
</protein>
<accession>A0A2P2PF61</accession>